<dbReference type="InterPro" id="IPR014718">
    <property type="entry name" value="GH-type_carb-bd"/>
</dbReference>
<dbReference type="EnsemblMetazoa" id="AFAF011412-RA">
    <property type="protein sequence ID" value="AFAF011412-PA"/>
    <property type="gene ID" value="AFAF011412"/>
</dbReference>
<proteinExistence type="predicted"/>
<name>A0A182QJD7_9DIPT</name>
<dbReference type="EMBL" id="AXCN02001602">
    <property type="status" value="NOT_ANNOTATED_CDS"/>
    <property type="molecule type" value="Genomic_DNA"/>
</dbReference>
<sequence length="181" mass="21244">MFLMASRQSVVAYPVRFSTIWTVELWTPARRVSSGDGGCQATTWDHYRGLEQDNKQRFGICQFRFTYRLILREKELHLHIGVFNPNQRKNMTTFSFNVLLHTYLKVPDGRCSSLSRDQGTDGTIIPEDAPQELYLCQHTSQEHIITNTSCTGERKMRDDGYPKMICEPRLRHHKYFRLLKQ</sequence>
<keyword evidence="2" id="KW-1185">Reference proteome</keyword>
<dbReference type="STRING" id="69004.A0A182QJD7"/>
<dbReference type="Gene3D" id="2.70.98.10">
    <property type="match status" value="1"/>
</dbReference>
<evidence type="ECO:0000313" key="1">
    <source>
        <dbReference type="EnsemblMetazoa" id="AFAF011412-PA"/>
    </source>
</evidence>
<dbReference type="VEuPathDB" id="VectorBase:AFAF011412"/>
<evidence type="ECO:0000313" key="2">
    <source>
        <dbReference type="Proteomes" id="UP000075886"/>
    </source>
</evidence>
<dbReference type="Proteomes" id="UP000075886">
    <property type="component" value="Unassembled WGS sequence"/>
</dbReference>
<accession>A0A182QJD7</accession>
<dbReference type="EMBL" id="AXCN02001601">
    <property type="status" value="NOT_ANNOTATED_CDS"/>
    <property type="molecule type" value="Genomic_DNA"/>
</dbReference>
<reference evidence="1" key="2">
    <citation type="submission" date="2020-05" db="UniProtKB">
        <authorList>
            <consortium name="EnsemblMetazoa"/>
        </authorList>
    </citation>
    <scope>IDENTIFICATION</scope>
    <source>
        <strain evidence="1">FAR1</strain>
    </source>
</reference>
<protein>
    <submittedName>
        <fullName evidence="1">Uncharacterized protein</fullName>
    </submittedName>
</protein>
<reference evidence="2" key="1">
    <citation type="submission" date="2014-01" db="EMBL/GenBank/DDBJ databases">
        <title>The Genome Sequence of Anopheles farauti FAR1 (V2).</title>
        <authorList>
            <consortium name="The Broad Institute Genomics Platform"/>
            <person name="Neafsey D.E."/>
            <person name="Besansky N."/>
            <person name="Howell P."/>
            <person name="Walton C."/>
            <person name="Young S.K."/>
            <person name="Zeng Q."/>
            <person name="Gargeya S."/>
            <person name="Fitzgerald M."/>
            <person name="Haas B."/>
            <person name="Abouelleil A."/>
            <person name="Allen A.W."/>
            <person name="Alvarado L."/>
            <person name="Arachchi H.M."/>
            <person name="Berlin A.M."/>
            <person name="Chapman S.B."/>
            <person name="Gainer-Dewar J."/>
            <person name="Goldberg J."/>
            <person name="Griggs A."/>
            <person name="Gujja S."/>
            <person name="Hansen M."/>
            <person name="Howarth C."/>
            <person name="Imamovic A."/>
            <person name="Ireland A."/>
            <person name="Larimer J."/>
            <person name="McCowan C."/>
            <person name="Murphy C."/>
            <person name="Pearson M."/>
            <person name="Poon T.W."/>
            <person name="Priest M."/>
            <person name="Roberts A."/>
            <person name="Saif S."/>
            <person name="Shea T."/>
            <person name="Sisk P."/>
            <person name="Sykes S."/>
            <person name="Wortman J."/>
            <person name="Nusbaum C."/>
            <person name="Birren B."/>
        </authorList>
    </citation>
    <scope>NUCLEOTIDE SEQUENCE [LARGE SCALE GENOMIC DNA]</scope>
    <source>
        <strain evidence="2">FAR1</strain>
    </source>
</reference>
<dbReference type="GO" id="GO:0030246">
    <property type="term" value="F:carbohydrate binding"/>
    <property type="evidence" value="ECO:0007669"/>
    <property type="project" value="InterPro"/>
</dbReference>
<organism evidence="1 2">
    <name type="scientific">Anopheles farauti</name>
    <dbReference type="NCBI Taxonomy" id="69004"/>
    <lineage>
        <taxon>Eukaryota</taxon>
        <taxon>Metazoa</taxon>
        <taxon>Ecdysozoa</taxon>
        <taxon>Arthropoda</taxon>
        <taxon>Hexapoda</taxon>
        <taxon>Insecta</taxon>
        <taxon>Pterygota</taxon>
        <taxon>Neoptera</taxon>
        <taxon>Endopterygota</taxon>
        <taxon>Diptera</taxon>
        <taxon>Nematocera</taxon>
        <taxon>Culicoidea</taxon>
        <taxon>Culicidae</taxon>
        <taxon>Anophelinae</taxon>
        <taxon>Anopheles</taxon>
    </lineage>
</organism>
<dbReference type="AlphaFoldDB" id="A0A182QJD7"/>